<feature type="transmembrane region" description="Helical" evidence="2">
    <location>
        <begin position="992"/>
        <end position="1013"/>
    </location>
</feature>
<dbReference type="EMBL" id="CP016793">
    <property type="protein sequence ID" value="ANZ36945.1"/>
    <property type="molecule type" value="Genomic_DNA"/>
</dbReference>
<evidence type="ECO:0000256" key="1">
    <source>
        <dbReference type="SAM" id="MobiDB-lite"/>
    </source>
</evidence>
<dbReference type="Gene3D" id="2.60.40.10">
    <property type="entry name" value="Immunoglobulins"/>
    <property type="match status" value="2"/>
</dbReference>
<accession>A0A1B2HGU5</accession>
<evidence type="ECO:0000313" key="4">
    <source>
        <dbReference type="Proteomes" id="UP000093053"/>
    </source>
</evidence>
<gene>
    <name evidence="3" type="ORF">BBK82_13545</name>
</gene>
<evidence type="ECO:0008006" key="5">
    <source>
        <dbReference type="Google" id="ProtNLM"/>
    </source>
</evidence>
<evidence type="ECO:0000313" key="3">
    <source>
        <dbReference type="EMBL" id="ANZ36945.1"/>
    </source>
</evidence>
<keyword evidence="2" id="KW-1133">Transmembrane helix</keyword>
<dbReference type="KEGG" id="led:BBK82_13545"/>
<organism evidence="3 4">
    <name type="scientific">Lentzea guizhouensis</name>
    <dbReference type="NCBI Taxonomy" id="1586287"/>
    <lineage>
        <taxon>Bacteria</taxon>
        <taxon>Bacillati</taxon>
        <taxon>Actinomycetota</taxon>
        <taxon>Actinomycetes</taxon>
        <taxon>Pseudonocardiales</taxon>
        <taxon>Pseudonocardiaceae</taxon>
        <taxon>Lentzea</taxon>
    </lineage>
</organism>
<feature type="compositionally biased region" description="Pro residues" evidence="1">
    <location>
        <begin position="35"/>
        <end position="74"/>
    </location>
</feature>
<dbReference type="Proteomes" id="UP000093053">
    <property type="component" value="Chromosome"/>
</dbReference>
<keyword evidence="2" id="KW-0812">Transmembrane</keyword>
<keyword evidence="4" id="KW-1185">Reference proteome</keyword>
<evidence type="ECO:0000256" key="2">
    <source>
        <dbReference type="SAM" id="Phobius"/>
    </source>
</evidence>
<dbReference type="STRING" id="1586287.BBK82_13545"/>
<sequence>MLVFGTLAPAALAQEQDPSTPPSTSSTAPPSSTEPVPPSSEPVAPPSTPPTTPPSTPPSEPAPPSSTEPAPSTPEAPAVPEQRRADLEVVVPQPDLTIDAEFAQDEYLPESDIALRITVRNRGTAQADDVRIGTDLRDLWVKTGHERLNARPDIAPGATHVIDLVLRTDYPEVAQGRADVRATFAGAADPTPADNHDADEVIVRQDKGAVTGVLYRDHNGNGRADAGEGLGGAYLQIRGGRPTTSKYLDARNNGLFTDSALPAGRYVVERISHGEVLAVKAGHSEFVVNAGGTTTLEIPVVKPTSDTLTAQMTFDRASYARGDAVAITVTLTNTGSEPMGNVVAVCNPHANPGEIDGTGPGWAPLHPDGPGVALAAGETKTLTIPDVVPATSDHRLYASCAFGNNGRHTDGYRGYTATALVTGIVGDLTGTAVNAEDGTPLRNTVVVALDPATRRVLGATTTAFDGSWQIREVRTGPVVLVAVGPWRTEDGAPVTAEVLADQSVRADLRLVAGPQVPDPTLHAPDFEIKAEFLRPGYDLDDHIQAKVVVTNIGTGHSASLRMGSRSPGPGSHLDFSPEQWGDARNFGSGVELRPGESREFLITGRAPWYTPNSVVRFHPVVESQDANPANNGVEIEAPLTAARGTLSVLVYGDENENGKRDAGEEVAGAETALGRSGSVSEYPGKTGPDGRLVLANLVVGTYTTTIMPGDWLSAGPRTVTINENAVTEVEIRAVRPLSHFLKASVRFTQRTYAPGDAYEMDVELTNNTGEDIPAVHAFCSGPGGRGEIANIGPGWGGLAYEGPGVPVRDGETKRLRVSGQLPEEAGDIGFASAYCTFGPDLGEQGNPMGRDRVSVVGKFGDLHGILLHDEQPVTNTVVVLVDALTKKIVSRGISGWDGKFVVTHLPVGLYEPVVLGPWKPEIRTDLPYLWVTTTSHEWVQRVRLVPGPEVTDPGHPLPGDEPQPGQPAPPSGGGAGNGGGGGTALAQTGASVLGLGVVAVLLVAFGIGARAAARRRPA</sequence>
<feature type="compositionally biased region" description="Pro residues" evidence="1">
    <location>
        <begin position="955"/>
        <end position="970"/>
    </location>
</feature>
<feature type="compositionally biased region" description="Gly residues" evidence="1">
    <location>
        <begin position="971"/>
        <end position="982"/>
    </location>
</feature>
<dbReference type="SUPFAM" id="SSF117074">
    <property type="entry name" value="Hypothetical protein PA1324"/>
    <property type="match status" value="1"/>
</dbReference>
<feature type="region of interest" description="Disordered" evidence="1">
    <location>
        <begin position="655"/>
        <end position="685"/>
    </location>
</feature>
<reference evidence="3 4" key="1">
    <citation type="submission" date="2016-07" db="EMBL/GenBank/DDBJ databases">
        <title>Complete genome sequence of the Lentzea guizhouensis DHS C013.</title>
        <authorList>
            <person name="Cao C."/>
        </authorList>
    </citation>
    <scope>NUCLEOTIDE SEQUENCE [LARGE SCALE GENOMIC DNA]</scope>
    <source>
        <strain evidence="3 4">DHS C013</strain>
    </source>
</reference>
<dbReference type="InterPro" id="IPR013783">
    <property type="entry name" value="Ig-like_fold"/>
</dbReference>
<protein>
    <recommendedName>
        <fullName evidence="5">SD-repeat containing protein B domain-containing protein</fullName>
    </recommendedName>
</protein>
<dbReference type="GO" id="GO:0005975">
    <property type="term" value="P:carbohydrate metabolic process"/>
    <property type="evidence" value="ECO:0007669"/>
    <property type="project" value="UniProtKB-ARBA"/>
</dbReference>
<feature type="region of interest" description="Disordered" evidence="1">
    <location>
        <begin position="1"/>
        <end position="81"/>
    </location>
</feature>
<keyword evidence="2" id="KW-0472">Membrane</keyword>
<feature type="compositionally biased region" description="Low complexity" evidence="1">
    <location>
        <begin position="22"/>
        <end position="34"/>
    </location>
</feature>
<feature type="region of interest" description="Disordered" evidence="1">
    <location>
        <begin position="946"/>
        <end position="982"/>
    </location>
</feature>
<name>A0A1B2HGU5_9PSEU</name>
<proteinExistence type="predicted"/>
<dbReference type="AlphaFoldDB" id="A0A1B2HGU5"/>